<reference evidence="1" key="1">
    <citation type="journal article" date="2021" name="G3 (Bethesda)">
        <title>Genome and transcriptome analysis of the beet armyworm Spodoptera exigua reveals targets for pest control. .</title>
        <authorList>
            <person name="Simon S."/>
            <person name="Breeschoten T."/>
            <person name="Jansen H.J."/>
            <person name="Dirks R.P."/>
            <person name="Schranz M.E."/>
            <person name="Ros V.I.D."/>
        </authorList>
    </citation>
    <scope>NUCLEOTIDE SEQUENCE</scope>
    <source>
        <strain evidence="1">TB_SE_WUR_2020</strain>
    </source>
</reference>
<sequence>MGGALGVVAVVVAAGRSAGMRVRAAAAADRDLRAMPGACLLRDARRLGINWSNSLDLPMMMRGIGNNVVLPVGLATVTIQIQDVLEKVDALIVEGNIIKYPVLIGHSFTERPGIIITKTYDSLIFTRELTNKLHLELVSDTSIRAKEMCLVEVSSTSDYSGPVYVRGSLRGKSGHEFYLLPGEYELDNGRGRLLILNISDKVVLLKKQSLITRALKTNDCAN</sequence>
<protein>
    <submittedName>
        <fullName evidence="1">Uncharacterized protein</fullName>
    </submittedName>
</protein>
<accession>A0A922M7M6</accession>
<comment type="caution">
    <text evidence="1">The sequence shown here is derived from an EMBL/GenBank/DDBJ whole genome shotgun (WGS) entry which is preliminary data.</text>
</comment>
<dbReference type="Proteomes" id="UP000814243">
    <property type="component" value="Unassembled WGS sequence"/>
</dbReference>
<evidence type="ECO:0000313" key="1">
    <source>
        <dbReference type="EMBL" id="KAH9631750.1"/>
    </source>
</evidence>
<feature type="non-terminal residue" evidence="1">
    <location>
        <position position="1"/>
    </location>
</feature>
<organism evidence="1 2">
    <name type="scientific">Spodoptera exigua</name>
    <name type="common">Beet armyworm</name>
    <name type="synonym">Noctua fulgens</name>
    <dbReference type="NCBI Taxonomy" id="7107"/>
    <lineage>
        <taxon>Eukaryota</taxon>
        <taxon>Metazoa</taxon>
        <taxon>Ecdysozoa</taxon>
        <taxon>Arthropoda</taxon>
        <taxon>Hexapoda</taxon>
        <taxon>Insecta</taxon>
        <taxon>Pterygota</taxon>
        <taxon>Neoptera</taxon>
        <taxon>Endopterygota</taxon>
        <taxon>Lepidoptera</taxon>
        <taxon>Glossata</taxon>
        <taxon>Ditrysia</taxon>
        <taxon>Noctuoidea</taxon>
        <taxon>Noctuidae</taxon>
        <taxon>Amphipyrinae</taxon>
        <taxon>Spodoptera</taxon>
    </lineage>
</organism>
<gene>
    <name evidence="1" type="ORF">HF086_014751</name>
</gene>
<proteinExistence type="predicted"/>
<evidence type="ECO:0000313" key="2">
    <source>
        <dbReference type="Proteomes" id="UP000814243"/>
    </source>
</evidence>
<name>A0A922M7M6_SPOEX</name>
<dbReference type="AlphaFoldDB" id="A0A922M7M6"/>
<dbReference type="EMBL" id="JACEFF010000750">
    <property type="protein sequence ID" value="KAH9631750.1"/>
    <property type="molecule type" value="Genomic_DNA"/>
</dbReference>